<dbReference type="InterPro" id="IPR039143">
    <property type="entry name" value="GNPNAT1-like"/>
</dbReference>
<dbReference type="GO" id="GO:0004343">
    <property type="term" value="F:glucosamine 6-phosphate N-acetyltransferase activity"/>
    <property type="evidence" value="ECO:0000318"/>
    <property type="project" value="GO_Central"/>
</dbReference>
<dbReference type="InParanoid" id="A9V6K6"/>
<protein>
    <recommendedName>
        <fullName evidence="3">Glucosamine 6-phosphate N-acetyltransferase</fullName>
        <ecNumber evidence="3">2.3.1.4</ecNumber>
    </recommendedName>
</protein>
<dbReference type="CDD" id="cd04301">
    <property type="entry name" value="NAT_SF"/>
    <property type="match status" value="2"/>
</dbReference>
<gene>
    <name evidence="5" type="ORF">MONBRDRAFT_27826</name>
</gene>
<dbReference type="Gene3D" id="3.40.630.30">
    <property type="match status" value="2"/>
</dbReference>
<dbReference type="FunFam" id="3.40.630.30:FF:000043">
    <property type="entry name" value="Glucosamine 6-phosphate N-acetyltransferase"/>
    <property type="match status" value="1"/>
</dbReference>
<dbReference type="STRING" id="81824.A9V6K6"/>
<dbReference type="SUPFAM" id="SSF55729">
    <property type="entry name" value="Acyl-CoA N-acyltransferases (Nat)"/>
    <property type="match status" value="2"/>
</dbReference>
<feature type="domain" description="N-acetyltransferase" evidence="4">
    <location>
        <begin position="122"/>
        <end position="266"/>
    </location>
</feature>
<evidence type="ECO:0000313" key="5">
    <source>
        <dbReference type="EMBL" id="EDQ86824.1"/>
    </source>
</evidence>
<evidence type="ECO:0000256" key="2">
    <source>
        <dbReference type="ARBA" id="ARBA00023315"/>
    </source>
</evidence>
<dbReference type="OMA" id="QDENTIM"/>
<dbReference type="GeneID" id="5893578"/>
<comment type="catalytic activity">
    <reaction evidence="3">
        <text>D-glucosamine 6-phosphate + acetyl-CoA = N-acetyl-D-glucosamine 6-phosphate + CoA + H(+)</text>
        <dbReference type="Rhea" id="RHEA:10292"/>
        <dbReference type="ChEBI" id="CHEBI:15378"/>
        <dbReference type="ChEBI" id="CHEBI:57287"/>
        <dbReference type="ChEBI" id="CHEBI:57288"/>
        <dbReference type="ChEBI" id="CHEBI:57513"/>
        <dbReference type="ChEBI" id="CHEBI:58725"/>
        <dbReference type="EC" id="2.3.1.4"/>
    </reaction>
</comment>
<dbReference type="FunCoup" id="A9V6K6">
    <property type="interactions" value="952"/>
</dbReference>
<dbReference type="RefSeq" id="XP_001748369.1">
    <property type="nucleotide sequence ID" value="XM_001748317.1"/>
</dbReference>
<sequence length="266" mass="29888">MLVLEDVSLHRIVGFGAVVIEPKFIRNLGFVGHIEDVVVDQGLRRKGLGRRLIERLTAVAKQRGCYKVIIDCDAHNIHFYDSCGFTRKGTCLSHYFPSSPRPSTMNLIPKYTPMPASHRDRFTIRPLAPGDYDRGFLQVLAQLTVVGEMTQTQFAERLKDMAANVQHHVIVMIDTETDKVVAAGTLFVEQKFIRNAGRAGHVEDVVVDSSLRGFGLGRAMLEYIRELARAAGCYKAILDCEDNLVDFYGKFGFTKAHSSEFMAHYF</sequence>
<evidence type="ECO:0000256" key="1">
    <source>
        <dbReference type="ARBA" id="ARBA00022679"/>
    </source>
</evidence>
<dbReference type="eggNOG" id="KOG3396">
    <property type="taxonomic scope" value="Eukaryota"/>
</dbReference>
<keyword evidence="1 3" id="KW-0808">Transferase</keyword>
<dbReference type="EC" id="2.3.1.4" evidence="3"/>
<dbReference type="InterPro" id="IPR016181">
    <property type="entry name" value="Acyl_CoA_acyltransferase"/>
</dbReference>
<dbReference type="PANTHER" id="PTHR13355:SF11">
    <property type="entry name" value="GLUCOSAMINE 6-PHOSPHATE N-ACETYLTRANSFERASE"/>
    <property type="match status" value="1"/>
</dbReference>
<accession>A9V6K6</accession>
<dbReference type="KEGG" id="mbr:MONBRDRAFT_27826"/>
<feature type="domain" description="N-acetyltransferase" evidence="4">
    <location>
        <begin position="1"/>
        <end position="115"/>
    </location>
</feature>
<dbReference type="UniPathway" id="UPA00113">
    <property type="reaction ID" value="UER00529"/>
</dbReference>
<comment type="pathway">
    <text evidence="3">Nucleotide-sugar biosynthesis; UDP-N-acetyl-alpha-D-glucosamine biosynthesis; N-acetyl-alpha-D-glucosamine 1-phosphate from alpha-D-glucosamine 6-phosphate (route I): step 1/2.</text>
</comment>
<proteinExistence type="inferred from homology"/>
<dbReference type="EMBL" id="CH991563">
    <property type="protein sequence ID" value="EDQ86824.1"/>
    <property type="molecule type" value="Genomic_DNA"/>
</dbReference>
<dbReference type="GO" id="GO:0006048">
    <property type="term" value="P:UDP-N-acetylglucosamine biosynthetic process"/>
    <property type="evidence" value="ECO:0007669"/>
    <property type="project" value="UniProtKB-UniRule"/>
</dbReference>
<dbReference type="PANTHER" id="PTHR13355">
    <property type="entry name" value="GLUCOSAMINE 6-PHOSPHATE N-ACETYLTRANSFERASE"/>
    <property type="match status" value="1"/>
</dbReference>
<dbReference type="InterPro" id="IPR000182">
    <property type="entry name" value="GNAT_dom"/>
</dbReference>
<dbReference type="Proteomes" id="UP000001357">
    <property type="component" value="Unassembled WGS sequence"/>
</dbReference>
<dbReference type="Pfam" id="PF00583">
    <property type="entry name" value="Acetyltransf_1"/>
    <property type="match status" value="2"/>
</dbReference>
<keyword evidence="6" id="KW-1185">Reference proteome</keyword>
<reference evidence="5 6" key="1">
    <citation type="journal article" date="2008" name="Nature">
        <title>The genome of the choanoflagellate Monosiga brevicollis and the origin of metazoans.</title>
        <authorList>
            <consortium name="JGI Sequencing"/>
            <person name="King N."/>
            <person name="Westbrook M.J."/>
            <person name="Young S.L."/>
            <person name="Kuo A."/>
            <person name="Abedin M."/>
            <person name="Chapman J."/>
            <person name="Fairclough S."/>
            <person name="Hellsten U."/>
            <person name="Isogai Y."/>
            <person name="Letunic I."/>
            <person name="Marr M."/>
            <person name="Pincus D."/>
            <person name="Putnam N."/>
            <person name="Rokas A."/>
            <person name="Wright K.J."/>
            <person name="Zuzow R."/>
            <person name="Dirks W."/>
            <person name="Good M."/>
            <person name="Goodstein D."/>
            <person name="Lemons D."/>
            <person name="Li W."/>
            <person name="Lyons J.B."/>
            <person name="Morris A."/>
            <person name="Nichols S."/>
            <person name="Richter D.J."/>
            <person name="Salamov A."/>
            <person name="Bork P."/>
            <person name="Lim W.A."/>
            <person name="Manning G."/>
            <person name="Miller W.T."/>
            <person name="McGinnis W."/>
            <person name="Shapiro H."/>
            <person name="Tjian R."/>
            <person name="Grigoriev I.V."/>
            <person name="Rokhsar D."/>
        </authorList>
    </citation>
    <scope>NUCLEOTIDE SEQUENCE [LARGE SCALE GENOMIC DNA]</scope>
    <source>
        <strain evidence="6">MX1 / ATCC 50154</strain>
    </source>
</reference>
<dbReference type="AlphaFoldDB" id="A9V6K6"/>
<name>A9V6K6_MONBE</name>
<organism evidence="5 6">
    <name type="scientific">Monosiga brevicollis</name>
    <name type="common">Choanoflagellate</name>
    <dbReference type="NCBI Taxonomy" id="81824"/>
    <lineage>
        <taxon>Eukaryota</taxon>
        <taxon>Choanoflagellata</taxon>
        <taxon>Craspedida</taxon>
        <taxon>Salpingoecidae</taxon>
        <taxon>Monosiga</taxon>
    </lineage>
</organism>
<comment type="similarity">
    <text evidence="3">Belongs to the acetyltransferase family. GNA1 subfamily.</text>
</comment>
<keyword evidence="2 3" id="KW-0012">Acyltransferase</keyword>
<evidence type="ECO:0000259" key="4">
    <source>
        <dbReference type="PROSITE" id="PS51186"/>
    </source>
</evidence>
<dbReference type="PROSITE" id="PS51186">
    <property type="entry name" value="GNAT"/>
    <property type="match status" value="2"/>
</dbReference>
<evidence type="ECO:0000256" key="3">
    <source>
        <dbReference type="RuleBase" id="RU365086"/>
    </source>
</evidence>
<evidence type="ECO:0000313" key="6">
    <source>
        <dbReference type="Proteomes" id="UP000001357"/>
    </source>
</evidence>